<dbReference type="InterPro" id="IPR027444">
    <property type="entry name" value="H-NS_C_dom"/>
</dbReference>
<dbReference type="Pfam" id="PF00816">
    <property type="entry name" value="Histone_HNS"/>
    <property type="match status" value="1"/>
</dbReference>
<gene>
    <name evidence="8" type="ORF">A7X83_11355</name>
</gene>
<dbReference type="PANTHER" id="PTHR38097:SF2">
    <property type="entry name" value="DNA-BINDING PROTEIN STPA"/>
    <property type="match status" value="1"/>
</dbReference>
<keyword evidence="5" id="KW-0175">Coiled coil</keyword>
<reference evidence="8 9" key="1">
    <citation type="submission" date="2016-05" db="EMBL/GenBank/DDBJ databases">
        <authorList>
            <person name="Lavstsen T."/>
            <person name="Jespersen J.S."/>
        </authorList>
    </citation>
    <scope>NUCLEOTIDE SEQUENCE [LARGE SCALE GENOMIC DNA]</scope>
    <source>
        <strain evidence="8 9">SM-5815</strain>
    </source>
</reference>
<keyword evidence="4" id="KW-0238">DNA-binding</keyword>
<comment type="subcellular location">
    <subcellularLocation>
        <location evidence="1">Cytoplasm</location>
        <location evidence="1">Nucleoid</location>
    </subcellularLocation>
</comment>
<comment type="caution">
    <text evidence="8">The sequence shown here is derived from an EMBL/GenBank/DDBJ whole genome shotgun (WGS) entry which is preliminary data.</text>
</comment>
<dbReference type="EMBL" id="LXXM01000189">
    <property type="protein sequence ID" value="PZS90085.1"/>
    <property type="molecule type" value="Genomic_DNA"/>
</dbReference>
<evidence type="ECO:0000256" key="1">
    <source>
        <dbReference type="ARBA" id="ARBA00004453"/>
    </source>
</evidence>
<evidence type="ECO:0000313" key="9">
    <source>
        <dbReference type="Proteomes" id="UP000249614"/>
    </source>
</evidence>
<dbReference type="SMART" id="SM00528">
    <property type="entry name" value="HNS"/>
    <property type="match status" value="1"/>
</dbReference>
<dbReference type="PANTHER" id="PTHR38097">
    <property type="match status" value="1"/>
</dbReference>
<dbReference type="GO" id="GO:0009295">
    <property type="term" value="C:nucleoid"/>
    <property type="evidence" value="ECO:0007669"/>
    <property type="project" value="UniProtKB-SubCell"/>
</dbReference>
<feature type="domain" description="DNA-binding protein H-NS-like C-terminal" evidence="7">
    <location>
        <begin position="69"/>
        <end position="114"/>
    </location>
</feature>
<dbReference type="GO" id="GO:0003680">
    <property type="term" value="F:minor groove of adenine-thymine-rich DNA binding"/>
    <property type="evidence" value="ECO:0007669"/>
    <property type="project" value="TreeGrafter"/>
</dbReference>
<dbReference type="InterPro" id="IPR037150">
    <property type="entry name" value="H-NS_C_dom_sf"/>
</dbReference>
<dbReference type="GO" id="GO:0005829">
    <property type="term" value="C:cytosol"/>
    <property type="evidence" value="ECO:0007669"/>
    <property type="project" value="TreeGrafter"/>
</dbReference>
<evidence type="ECO:0000256" key="4">
    <source>
        <dbReference type="ARBA" id="ARBA00023125"/>
    </source>
</evidence>
<name>A0A2W6J1R0_STEMA</name>
<evidence type="ECO:0000256" key="6">
    <source>
        <dbReference type="SAM" id="MobiDB-lite"/>
    </source>
</evidence>
<comment type="similarity">
    <text evidence="2">Belongs to the histone-like protein H-NS family.</text>
</comment>
<dbReference type="Proteomes" id="UP000249614">
    <property type="component" value="Unassembled WGS sequence"/>
</dbReference>
<dbReference type="GO" id="GO:0000976">
    <property type="term" value="F:transcription cis-regulatory region binding"/>
    <property type="evidence" value="ECO:0007669"/>
    <property type="project" value="TreeGrafter"/>
</dbReference>
<dbReference type="GO" id="GO:0001217">
    <property type="term" value="F:DNA-binding transcription repressor activity"/>
    <property type="evidence" value="ECO:0007669"/>
    <property type="project" value="TreeGrafter"/>
</dbReference>
<dbReference type="RefSeq" id="WP_111112923.1">
    <property type="nucleotide sequence ID" value="NZ_LXXM01000189.1"/>
</dbReference>
<evidence type="ECO:0000259" key="7">
    <source>
        <dbReference type="SMART" id="SM00528"/>
    </source>
</evidence>
<evidence type="ECO:0000256" key="2">
    <source>
        <dbReference type="ARBA" id="ARBA00010610"/>
    </source>
</evidence>
<dbReference type="GO" id="GO:0003681">
    <property type="term" value="F:bent DNA binding"/>
    <property type="evidence" value="ECO:0007669"/>
    <property type="project" value="TreeGrafter"/>
</dbReference>
<accession>A0A2W6J1R0</accession>
<feature type="coiled-coil region" evidence="5">
    <location>
        <begin position="10"/>
        <end position="37"/>
    </location>
</feature>
<dbReference type="SUPFAM" id="SSF81273">
    <property type="entry name" value="H-NS histone-like proteins"/>
    <property type="match status" value="1"/>
</dbReference>
<evidence type="ECO:0000256" key="5">
    <source>
        <dbReference type="SAM" id="Coils"/>
    </source>
</evidence>
<proteinExistence type="inferred from homology"/>
<sequence>MKFTLDHYSLGELTQLIKAAERRLKELTQRRPATQVRRELTLFAATHGYTIEQLVNGATQDPAPPKRRKRKLPKVAPKYRDPDNARNTWSGRGSQPRWLAEKVKGGRPAADFLIPGLAKPTAKKLSPVGKRTVYKASAG</sequence>
<evidence type="ECO:0000313" key="8">
    <source>
        <dbReference type="EMBL" id="PZS90085.1"/>
    </source>
</evidence>
<feature type="region of interest" description="Disordered" evidence="6">
    <location>
        <begin position="56"/>
        <end position="98"/>
    </location>
</feature>
<organism evidence="8 9">
    <name type="scientific">Stenotrophomonas maltophilia</name>
    <name type="common">Pseudomonas maltophilia</name>
    <name type="synonym">Xanthomonas maltophilia</name>
    <dbReference type="NCBI Taxonomy" id="40324"/>
    <lineage>
        <taxon>Bacteria</taxon>
        <taxon>Pseudomonadati</taxon>
        <taxon>Pseudomonadota</taxon>
        <taxon>Gammaproteobacteria</taxon>
        <taxon>Lysobacterales</taxon>
        <taxon>Lysobacteraceae</taxon>
        <taxon>Stenotrophomonas</taxon>
        <taxon>Stenotrophomonas maltophilia group</taxon>
    </lineage>
</organism>
<dbReference type="GO" id="GO:0032993">
    <property type="term" value="C:protein-DNA complex"/>
    <property type="evidence" value="ECO:0007669"/>
    <property type="project" value="TreeGrafter"/>
</dbReference>
<dbReference type="AlphaFoldDB" id="A0A2W6J1R0"/>
<dbReference type="Gene3D" id="4.10.430.10">
    <property type="entry name" value="Histone-like protein H-NS, C-terminal domain"/>
    <property type="match status" value="1"/>
</dbReference>
<evidence type="ECO:0000256" key="3">
    <source>
        <dbReference type="ARBA" id="ARBA00022490"/>
    </source>
</evidence>
<protein>
    <recommendedName>
        <fullName evidence="7">DNA-binding protein H-NS-like C-terminal domain-containing protein</fullName>
    </recommendedName>
</protein>
<keyword evidence="3" id="KW-0963">Cytoplasm</keyword>